<dbReference type="EMBL" id="CP083803">
    <property type="protein sequence ID" value="UXZ43557.1"/>
    <property type="molecule type" value="Genomic_DNA"/>
</dbReference>
<organism evidence="1 2">
    <name type="scientific">Pseudomonas soli</name>
    <dbReference type="NCBI Taxonomy" id="1306993"/>
    <lineage>
        <taxon>Bacteria</taxon>
        <taxon>Pseudomonadati</taxon>
        <taxon>Pseudomonadota</taxon>
        <taxon>Gammaproteobacteria</taxon>
        <taxon>Pseudomonadales</taxon>
        <taxon>Pseudomonadaceae</taxon>
        <taxon>Pseudomonas</taxon>
    </lineage>
</organism>
<reference evidence="1" key="1">
    <citation type="submission" date="2021-08" db="EMBL/GenBank/DDBJ databases">
        <authorList>
            <person name="Yaryura P.M."/>
            <person name="Bianco M.I."/>
            <person name="Morais C."/>
            <person name="Setubal J.C."/>
        </authorList>
    </citation>
    <scope>NUCLEOTIDE SEQUENCE</scope>
    <source>
        <strain evidence="1">AP1</strain>
    </source>
</reference>
<dbReference type="RefSeq" id="WP_263158036.1">
    <property type="nucleotide sequence ID" value="NZ_CP083803.1"/>
</dbReference>
<accession>A0AAJ5MHV2</accession>
<sequence length="271" mass="30030">MGCCALCKSEADLIDSHLIPKSAYKHLRGLPKNGGGSPIRIDGGQGSASQSDLQITQYLLCRVCEDLFSKHGEKVIGRLWGTHSGFPLVNQLLACEVRGSHEGYSLHDHSVLDRKDVDGLIYFALSIFWRAHVWNWTGKTDPYKKALGSKYEQEIREFLLGLQSLGDMLLMLNVNTNAELNSFARLPQAYRKNGVTHHVFSLLGIEFSLFLGGSISPEQRSLMGKDKVLFATSDIAKTNVFNGLSQFVQTKISVKGKLKDKMPIRARSSSS</sequence>
<name>A0AAJ5MHV2_9PSED</name>
<evidence type="ECO:0000313" key="1">
    <source>
        <dbReference type="EMBL" id="UXZ43557.1"/>
    </source>
</evidence>
<evidence type="ECO:0000313" key="2">
    <source>
        <dbReference type="Proteomes" id="UP001209279"/>
    </source>
</evidence>
<protein>
    <recommendedName>
        <fullName evidence="3">HNH endonuclease</fullName>
    </recommendedName>
</protein>
<dbReference type="Proteomes" id="UP001209279">
    <property type="component" value="Chromosome"/>
</dbReference>
<dbReference type="AlphaFoldDB" id="A0AAJ5MHV2"/>
<gene>
    <name evidence="1" type="ORF">K7K07_15890</name>
</gene>
<evidence type="ECO:0008006" key="3">
    <source>
        <dbReference type="Google" id="ProtNLM"/>
    </source>
</evidence>
<proteinExistence type="predicted"/>